<evidence type="ECO:0000259" key="2">
    <source>
        <dbReference type="Pfam" id="PF06877"/>
    </source>
</evidence>
<dbReference type="Pfam" id="PF06877">
    <property type="entry name" value="RraB"/>
    <property type="match status" value="1"/>
</dbReference>
<sequence length="143" mass="16108">MNSANRFIAVLLAGLFLTQSADAQPGGTREELKWMYANISKKTKWDMSKDMLWGYFFTNRSRAPLDIAAKDLSLAGYRVVNVHLSDKEDSAAPDLWWLHVERIETHSIDSLLKRNAELAEFAKAHHLASYDGMDVGPVGEVKK</sequence>
<feature type="chain" id="PRO_5026771303" evidence="1">
    <location>
        <begin position="24"/>
        <end position="143"/>
    </location>
</feature>
<evidence type="ECO:0000313" key="4">
    <source>
        <dbReference type="Proteomes" id="UP000472320"/>
    </source>
</evidence>
<dbReference type="InterPro" id="IPR009671">
    <property type="entry name" value="RraB_dom"/>
</dbReference>
<dbReference type="EMBL" id="WNKX01000014">
    <property type="protein sequence ID" value="MTW12575.1"/>
    <property type="molecule type" value="Genomic_DNA"/>
</dbReference>
<organism evidence="3 4">
    <name type="scientific">Massilia eburnea</name>
    <dbReference type="NCBI Taxonomy" id="1776165"/>
    <lineage>
        <taxon>Bacteria</taxon>
        <taxon>Pseudomonadati</taxon>
        <taxon>Pseudomonadota</taxon>
        <taxon>Betaproteobacteria</taxon>
        <taxon>Burkholderiales</taxon>
        <taxon>Oxalobacteraceae</taxon>
        <taxon>Telluria group</taxon>
        <taxon>Massilia</taxon>
    </lineage>
</organism>
<protein>
    <submittedName>
        <fullName evidence="3">Ribonuclease E inhibitor RraB</fullName>
    </submittedName>
</protein>
<dbReference type="Proteomes" id="UP000472320">
    <property type="component" value="Unassembled WGS sequence"/>
</dbReference>
<comment type="caution">
    <text evidence="3">The sequence shown here is derived from an EMBL/GenBank/DDBJ whole genome shotgun (WGS) entry which is preliminary data.</text>
</comment>
<evidence type="ECO:0000313" key="3">
    <source>
        <dbReference type="EMBL" id="MTW12575.1"/>
    </source>
</evidence>
<reference evidence="3 4" key="1">
    <citation type="submission" date="2019-11" db="EMBL/GenBank/DDBJ databases">
        <title>Type strains purchased from KCTC, JCM and DSMZ.</title>
        <authorList>
            <person name="Lu H."/>
        </authorList>
    </citation>
    <scope>NUCLEOTIDE SEQUENCE [LARGE SCALE GENOMIC DNA]</scope>
    <source>
        <strain evidence="3 4">JCM 31587</strain>
    </source>
</reference>
<keyword evidence="4" id="KW-1185">Reference proteome</keyword>
<dbReference type="AlphaFoldDB" id="A0A6L6QK59"/>
<proteinExistence type="predicted"/>
<name>A0A6L6QK59_9BURK</name>
<evidence type="ECO:0000256" key="1">
    <source>
        <dbReference type="SAM" id="SignalP"/>
    </source>
</evidence>
<dbReference type="OrthoDB" id="894113at2"/>
<accession>A0A6L6QK59</accession>
<feature type="domain" description="Regulator of ribonuclease activity B" evidence="2">
    <location>
        <begin position="46"/>
        <end position="135"/>
    </location>
</feature>
<keyword evidence="1" id="KW-0732">Signal</keyword>
<gene>
    <name evidence="3" type="ORF">GM658_18355</name>
</gene>
<dbReference type="RefSeq" id="WP_155455505.1">
    <property type="nucleotide sequence ID" value="NZ_WNKX01000014.1"/>
</dbReference>
<feature type="signal peptide" evidence="1">
    <location>
        <begin position="1"/>
        <end position="23"/>
    </location>
</feature>